<dbReference type="Proteomes" id="UP001218071">
    <property type="component" value="Chromosome"/>
</dbReference>
<evidence type="ECO:0000313" key="3">
    <source>
        <dbReference type="Proteomes" id="UP001218071"/>
    </source>
</evidence>
<evidence type="ECO:0000256" key="1">
    <source>
        <dbReference type="SAM" id="MobiDB-lite"/>
    </source>
</evidence>
<proteinExistence type="predicted"/>
<organism evidence="2 3">
    <name type="scientific">Corynebacterium jeddahense</name>
    <dbReference type="NCBI Taxonomy" id="1414719"/>
    <lineage>
        <taxon>Bacteria</taxon>
        <taxon>Bacillati</taxon>
        <taxon>Actinomycetota</taxon>
        <taxon>Actinomycetes</taxon>
        <taxon>Mycobacteriales</taxon>
        <taxon>Corynebacteriaceae</taxon>
        <taxon>Corynebacterium</taxon>
    </lineage>
</organism>
<accession>A0ABY7UIP3</accession>
<feature type="compositionally biased region" description="Polar residues" evidence="1">
    <location>
        <begin position="191"/>
        <end position="214"/>
    </location>
</feature>
<dbReference type="EMBL" id="CP063194">
    <property type="protein sequence ID" value="WCZ38496.1"/>
    <property type="molecule type" value="Genomic_DNA"/>
</dbReference>
<reference evidence="2 3" key="1">
    <citation type="submission" date="2020-10" db="EMBL/GenBank/DDBJ databases">
        <title>Complete genome sequence of Corynebacterium jeddahense DSM 45997, type strain of Corynebacterium jeddahense.</title>
        <authorList>
            <person name="Busche T."/>
            <person name="Kalinowski J."/>
            <person name="Ruckert C."/>
        </authorList>
    </citation>
    <scope>NUCLEOTIDE SEQUENCE [LARGE SCALE GENOMIC DNA]</scope>
    <source>
        <strain evidence="2 3">DSM 45997</strain>
    </source>
</reference>
<keyword evidence="3" id="KW-1185">Reference proteome</keyword>
<protein>
    <submittedName>
        <fullName evidence="2">Uncharacterized protein</fullName>
    </submittedName>
</protein>
<sequence>MRDTVTLGVGKRCAFGDIDGKLSFAVRRVDALAAWSRRFRETLCEIGGDDRTVGDPRAMVRSFMPPSLGAHNPFSSRRKRRPRRDGRDPASVLSSSPVDPNAFCSSFSRRAPISAPFAGDSDRWIRSNYRFRSAVEGFSQQPDLRRRCRRRSLTSIPAMTAITTAVPAPMIQGLPRSPPTPASAPPATMNGRPQQSSDGSAQHASKSSPVTAATTGPARHSSRS</sequence>
<evidence type="ECO:0000313" key="2">
    <source>
        <dbReference type="EMBL" id="WCZ38496.1"/>
    </source>
</evidence>
<gene>
    <name evidence="2" type="ORF">CJEDD_04415</name>
</gene>
<feature type="region of interest" description="Disordered" evidence="1">
    <location>
        <begin position="62"/>
        <end position="97"/>
    </location>
</feature>
<feature type="region of interest" description="Disordered" evidence="1">
    <location>
        <begin position="167"/>
        <end position="224"/>
    </location>
</feature>
<name>A0ABY7UIP3_9CORY</name>